<keyword evidence="5" id="KW-1185">Reference proteome</keyword>
<dbReference type="Proteomes" id="UP000322545">
    <property type="component" value="Unassembled WGS sequence"/>
</dbReference>
<organism evidence="4 5">
    <name type="scientific">Roseovarius litoreus</name>
    <dbReference type="NCBI Taxonomy" id="1155722"/>
    <lineage>
        <taxon>Bacteria</taxon>
        <taxon>Pseudomonadati</taxon>
        <taxon>Pseudomonadota</taxon>
        <taxon>Alphaproteobacteria</taxon>
        <taxon>Rhodobacterales</taxon>
        <taxon>Roseobacteraceae</taxon>
        <taxon>Roseovarius</taxon>
    </lineage>
</organism>
<dbReference type="EMBL" id="FRCB01000004">
    <property type="protein sequence ID" value="SHL98083.1"/>
    <property type="molecule type" value="Genomic_DNA"/>
</dbReference>
<dbReference type="InterPro" id="IPR002477">
    <property type="entry name" value="Peptidoglycan-bd-like"/>
</dbReference>
<dbReference type="SUPFAM" id="SSF47090">
    <property type="entry name" value="PGBD-like"/>
    <property type="match status" value="1"/>
</dbReference>
<evidence type="ECO:0000313" key="4">
    <source>
        <dbReference type="EMBL" id="SHL98083.1"/>
    </source>
</evidence>
<dbReference type="Pfam" id="PF01471">
    <property type="entry name" value="PG_binding_1"/>
    <property type="match status" value="1"/>
</dbReference>
<evidence type="ECO:0000256" key="2">
    <source>
        <dbReference type="SAM" id="SignalP"/>
    </source>
</evidence>
<feature type="region of interest" description="Disordered" evidence="1">
    <location>
        <begin position="135"/>
        <end position="154"/>
    </location>
</feature>
<dbReference type="InterPro" id="IPR036365">
    <property type="entry name" value="PGBD-like_sf"/>
</dbReference>
<gene>
    <name evidence="4" type="ORF">SAMN05443432_10412</name>
</gene>
<feature type="signal peptide" evidence="2">
    <location>
        <begin position="1"/>
        <end position="21"/>
    </location>
</feature>
<reference evidence="4 5" key="1">
    <citation type="submission" date="2016-11" db="EMBL/GenBank/DDBJ databases">
        <authorList>
            <person name="Varghese N."/>
            <person name="Submissions S."/>
        </authorList>
    </citation>
    <scope>NUCLEOTIDE SEQUENCE [LARGE SCALE GENOMIC DNA]</scope>
    <source>
        <strain evidence="4 5">DSM 28249</strain>
    </source>
</reference>
<keyword evidence="2" id="KW-0732">Signal</keyword>
<dbReference type="Gene3D" id="1.10.101.10">
    <property type="entry name" value="PGBD-like superfamily/PGBD"/>
    <property type="match status" value="1"/>
</dbReference>
<sequence>MICRFIATASLAVLMAKPVLAGPEEALFETANIIYQSAEGLPPEMQKTTYESVRSILNQIVADYPASDLALQIILKEEIEGLDVANLNAVLQDAEESETAATEKMVVPAVPETTPLDPGNSNNEGDEVIEQDTLPTLTLEPEEPLLSMPVGSEATERELDLDRQAIRDLQARLLVIGHDPNGVDGAIGRGTRGAIRSWQSSMSAEPTGYLNTSQLAALKDQSQLALDEWLKDDANARAYKPPPPIALGPRNMSGNWRYTTNCGANSKLGRTRITGNMTMRHAGGLNYTGTLVNSQGLRARLNATLRGRNISGVANFGFLFGTVRTEARVDDQALILRGRDSNGCSFYARKS</sequence>
<proteinExistence type="predicted"/>
<evidence type="ECO:0000256" key="1">
    <source>
        <dbReference type="SAM" id="MobiDB-lite"/>
    </source>
</evidence>
<evidence type="ECO:0000313" key="5">
    <source>
        <dbReference type="Proteomes" id="UP000322545"/>
    </source>
</evidence>
<evidence type="ECO:0000259" key="3">
    <source>
        <dbReference type="Pfam" id="PF01471"/>
    </source>
</evidence>
<feature type="chain" id="PRO_5013337069" evidence="2">
    <location>
        <begin position="22"/>
        <end position="351"/>
    </location>
</feature>
<dbReference type="AlphaFoldDB" id="A0A1M7F254"/>
<accession>A0A1M7F254</accession>
<name>A0A1M7F254_9RHOB</name>
<dbReference type="InterPro" id="IPR036366">
    <property type="entry name" value="PGBDSf"/>
</dbReference>
<feature type="domain" description="Peptidoglycan binding-like" evidence="3">
    <location>
        <begin position="163"/>
        <end position="218"/>
    </location>
</feature>
<protein>
    <submittedName>
        <fullName evidence="4">Peptidoglycan binding domain-containing protein</fullName>
    </submittedName>
</protein>